<name>A0ABM7YND9_9BURK</name>
<sequence length="211" mass="22526">MMETAISMETDAELFVLTAAGGTPVKWALADLHQRHSRSLLVHLLRLCLDRNAPASPAQAALRNAICQRQEMADLALLVPPDRSEQNRQVARLGHLAMAAAGIGVLAVDQRVPMQSQPGSEFDREPTLRSAEVPPTVKLQDVERSALHRCRVLGQAHLVPRGSMHHGGLRGSPGPASGDAGEGGWRRAGGAAEGRVEPGRLEAKTGSRTLI</sequence>
<feature type="region of interest" description="Disordered" evidence="1">
    <location>
        <begin position="161"/>
        <end position="211"/>
    </location>
</feature>
<evidence type="ECO:0000313" key="2">
    <source>
        <dbReference type="EMBL" id="BDI05994.1"/>
    </source>
</evidence>
<dbReference type="EMBL" id="AP025730">
    <property type="protein sequence ID" value="BDI05994.1"/>
    <property type="molecule type" value="Genomic_DNA"/>
</dbReference>
<feature type="compositionally biased region" description="Basic and acidic residues" evidence="1">
    <location>
        <begin position="194"/>
        <end position="205"/>
    </location>
</feature>
<organism evidence="2 3">
    <name type="scientific">Sphaerotilus microaerophilus</name>
    <dbReference type="NCBI Taxonomy" id="2914710"/>
    <lineage>
        <taxon>Bacteria</taxon>
        <taxon>Pseudomonadati</taxon>
        <taxon>Pseudomonadota</taxon>
        <taxon>Betaproteobacteria</taxon>
        <taxon>Burkholderiales</taxon>
        <taxon>Sphaerotilaceae</taxon>
        <taxon>Sphaerotilus</taxon>
    </lineage>
</organism>
<protein>
    <submittedName>
        <fullName evidence="2">Uncharacterized protein</fullName>
    </submittedName>
</protein>
<evidence type="ECO:0000313" key="3">
    <source>
        <dbReference type="Proteomes" id="UP001057498"/>
    </source>
</evidence>
<dbReference type="Proteomes" id="UP001057498">
    <property type="component" value="Chromosome"/>
</dbReference>
<proteinExistence type="predicted"/>
<gene>
    <name evidence="2" type="ORF">CATMQ487_29640</name>
</gene>
<keyword evidence="3" id="KW-1185">Reference proteome</keyword>
<evidence type="ECO:0000256" key="1">
    <source>
        <dbReference type="SAM" id="MobiDB-lite"/>
    </source>
</evidence>
<accession>A0ABM7YND9</accession>
<reference evidence="2" key="1">
    <citation type="submission" date="2022-04" db="EMBL/GenBank/DDBJ databases">
        <title>Whole genome sequence of Sphaerotilus sp. FB-5.</title>
        <authorList>
            <person name="Takeda M."/>
            <person name="Narihara S."/>
            <person name="Akimoto M."/>
            <person name="Akimoto R."/>
            <person name="Nishiyashiki S."/>
            <person name="Murakami T."/>
        </authorList>
    </citation>
    <scope>NUCLEOTIDE SEQUENCE</scope>
    <source>
        <strain evidence="2">FB-5</strain>
    </source>
</reference>